<proteinExistence type="predicted"/>
<evidence type="ECO:0000256" key="1">
    <source>
        <dbReference type="SAM" id="Phobius"/>
    </source>
</evidence>
<comment type="caution">
    <text evidence="3">The sequence shown here is derived from an EMBL/GenBank/DDBJ whole genome shotgun (WGS) entry which is preliminary data.</text>
</comment>
<accession>A0A0F9JW82</accession>
<dbReference type="EMBL" id="LAZR01009217">
    <property type="protein sequence ID" value="KKM73958.1"/>
    <property type="molecule type" value="Genomic_DNA"/>
</dbReference>
<gene>
    <name evidence="3" type="ORF">LCGC14_1405140</name>
</gene>
<evidence type="ECO:0000259" key="2">
    <source>
        <dbReference type="Pfam" id="PF05569"/>
    </source>
</evidence>
<dbReference type="Pfam" id="PF05569">
    <property type="entry name" value="Peptidase_M56"/>
    <property type="match status" value="1"/>
</dbReference>
<feature type="transmembrane region" description="Helical" evidence="1">
    <location>
        <begin position="52"/>
        <end position="76"/>
    </location>
</feature>
<feature type="domain" description="Peptidase M56" evidence="2">
    <location>
        <begin position="18"/>
        <end position="69"/>
    </location>
</feature>
<keyword evidence="1" id="KW-1133">Transmembrane helix</keyword>
<name>A0A0F9JW82_9ZZZZ</name>
<keyword evidence="1" id="KW-0812">Transmembrane</keyword>
<dbReference type="InterPro" id="IPR008756">
    <property type="entry name" value="Peptidase_M56"/>
</dbReference>
<feature type="non-terminal residue" evidence="3">
    <location>
        <position position="125"/>
    </location>
</feature>
<keyword evidence="1" id="KW-0472">Membrane</keyword>
<feature type="transmembrane region" description="Helical" evidence="1">
    <location>
        <begin position="12"/>
        <end position="40"/>
    </location>
</feature>
<protein>
    <recommendedName>
        <fullName evidence="2">Peptidase M56 domain-containing protein</fullName>
    </recommendedName>
</protein>
<dbReference type="AlphaFoldDB" id="A0A0F9JW82"/>
<organism evidence="3">
    <name type="scientific">marine sediment metagenome</name>
    <dbReference type="NCBI Taxonomy" id="412755"/>
    <lineage>
        <taxon>unclassified sequences</taxon>
        <taxon>metagenomes</taxon>
        <taxon>ecological metagenomes</taxon>
    </lineage>
</organism>
<sequence>MNEMIEQLNSAGASFVAFALPMLIQSSLLIAVILGLDMILRKKVRAVVRYCLWMLVLVKLVLPATLSAPTGIGYWIGGNFLSPAAQSPAATPRPTSELTPSQEVTGIFNLTEIATPSEIVPVSLA</sequence>
<reference evidence="3" key="1">
    <citation type="journal article" date="2015" name="Nature">
        <title>Complex archaea that bridge the gap between prokaryotes and eukaryotes.</title>
        <authorList>
            <person name="Spang A."/>
            <person name="Saw J.H."/>
            <person name="Jorgensen S.L."/>
            <person name="Zaremba-Niedzwiedzka K."/>
            <person name="Martijn J."/>
            <person name="Lind A.E."/>
            <person name="van Eijk R."/>
            <person name="Schleper C."/>
            <person name="Guy L."/>
            <person name="Ettema T.J."/>
        </authorList>
    </citation>
    <scope>NUCLEOTIDE SEQUENCE</scope>
</reference>
<evidence type="ECO:0000313" key="3">
    <source>
        <dbReference type="EMBL" id="KKM73958.1"/>
    </source>
</evidence>